<evidence type="ECO:0000313" key="2">
    <source>
        <dbReference type="EMBL" id="OJJ84659.1"/>
    </source>
</evidence>
<evidence type="ECO:0000259" key="1">
    <source>
        <dbReference type="Pfam" id="PF20150"/>
    </source>
</evidence>
<dbReference type="OrthoDB" id="3546385at2759"/>
<keyword evidence="3" id="KW-1185">Reference proteome</keyword>
<dbReference type="Pfam" id="PF20150">
    <property type="entry name" value="2EXR"/>
    <property type="match status" value="1"/>
</dbReference>
<dbReference type="VEuPathDB" id="FungiDB:ASPGLDRAFT_46550"/>
<accession>A0A1L9VL52</accession>
<dbReference type="EMBL" id="KV878896">
    <property type="protein sequence ID" value="OJJ84659.1"/>
    <property type="molecule type" value="Genomic_DNA"/>
</dbReference>
<proteinExistence type="predicted"/>
<organism evidence="2 3">
    <name type="scientific">Aspergillus glaucus CBS 516.65</name>
    <dbReference type="NCBI Taxonomy" id="1160497"/>
    <lineage>
        <taxon>Eukaryota</taxon>
        <taxon>Fungi</taxon>
        <taxon>Dikarya</taxon>
        <taxon>Ascomycota</taxon>
        <taxon>Pezizomycotina</taxon>
        <taxon>Eurotiomycetes</taxon>
        <taxon>Eurotiomycetidae</taxon>
        <taxon>Eurotiales</taxon>
        <taxon>Aspergillaceae</taxon>
        <taxon>Aspergillus</taxon>
        <taxon>Aspergillus subgen. Aspergillus</taxon>
    </lineage>
</organism>
<name>A0A1L9VL52_ASPGL</name>
<dbReference type="Proteomes" id="UP000184300">
    <property type="component" value="Unassembled WGS sequence"/>
</dbReference>
<dbReference type="RefSeq" id="XP_022401357.1">
    <property type="nucleotide sequence ID" value="XM_022546467.1"/>
</dbReference>
<dbReference type="GeneID" id="34462728"/>
<protein>
    <recommendedName>
        <fullName evidence="1">2EXR domain-containing protein</fullName>
    </recommendedName>
</protein>
<gene>
    <name evidence="2" type="ORF">ASPGLDRAFT_46550</name>
</gene>
<dbReference type="AlphaFoldDB" id="A0A1L9VL52"/>
<sequence length="283" mass="33738">MASIFPLFPSLPAELRHQIWQDALPDKIHQPLYFYKKGCWTPRLVTESDPDYDFENPHLNLNFEFRHELLDDIEFEVPLFYVNREARGFALAWVREQGLTIRFHRGRGCVVFVRAFDPKHDTLYVPFNKWDEFFREPFDRNFEPDLMERNVNLPGPAFTRVAMPEAVLRSEDNSLCEFFDYYVSVREVFVIVDAQPDLDMQPEDDGGDDDMRLQQRWEIESGALRARFFWNNDREGFEWADREDFGDKSLCKFIQEASNEVGEKLVENWKRVFEVRPVFAVRK</sequence>
<feature type="domain" description="2EXR" evidence="1">
    <location>
        <begin position="5"/>
        <end position="123"/>
    </location>
</feature>
<dbReference type="InterPro" id="IPR045518">
    <property type="entry name" value="2EXR"/>
</dbReference>
<reference evidence="3" key="1">
    <citation type="journal article" date="2017" name="Genome Biol.">
        <title>Comparative genomics reveals high biological diversity and specific adaptations in the industrially and medically important fungal genus Aspergillus.</title>
        <authorList>
            <person name="de Vries R.P."/>
            <person name="Riley R."/>
            <person name="Wiebenga A."/>
            <person name="Aguilar-Osorio G."/>
            <person name="Amillis S."/>
            <person name="Uchima C.A."/>
            <person name="Anderluh G."/>
            <person name="Asadollahi M."/>
            <person name="Askin M."/>
            <person name="Barry K."/>
            <person name="Battaglia E."/>
            <person name="Bayram O."/>
            <person name="Benocci T."/>
            <person name="Braus-Stromeyer S.A."/>
            <person name="Caldana C."/>
            <person name="Canovas D."/>
            <person name="Cerqueira G.C."/>
            <person name="Chen F."/>
            <person name="Chen W."/>
            <person name="Choi C."/>
            <person name="Clum A."/>
            <person name="Dos Santos R.A."/>
            <person name="Damasio A.R."/>
            <person name="Diallinas G."/>
            <person name="Emri T."/>
            <person name="Fekete E."/>
            <person name="Flipphi M."/>
            <person name="Freyberg S."/>
            <person name="Gallo A."/>
            <person name="Gournas C."/>
            <person name="Habgood R."/>
            <person name="Hainaut M."/>
            <person name="Harispe M.L."/>
            <person name="Henrissat B."/>
            <person name="Hilden K.S."/>
            <person name="Hope R."/>
            <person name="Hossain A."/>
            <person name="Karabika E."/>
            <person name="Karaffa L."/>
            <person name="Karanyi Z."/>
            <person name="Krasevec N."/>
            <person name="Kuo A."/>
            <person name="Kusch H."/>
            <person name="LaButti K."/>
            <person name="Lagendijk E.L."/>
            <person name="Lapidus A."/>
            <person name="Levasseur A."/>
            <person name="Lindquist E."/>
            <person name="Lipzen A."/>
            <person name="Logrieco A.F."/>
            <person name="MacCabe A."/>
            <person name="Maekelae M.R."/>
            <person name="Malavazi I."/>
            <person name="Melin P."/>
            <person name="Meyer V."/>
            <person name="Mielnichuk N."/>
            <person name="Miskei M."/>
            <person name="Molnar A.P."/>
            <person name="Mule G."/>
            <person name="Ngan C.Y."/>
            <person name="Orejas M."/>
            <person name="Orosz E."/>
            <person name="Ouedraogo J.P."/>
            <person name="Overkamp K.M."/>
            <person name="Park H.-S."/>
            <person name="Perrone G."/>
            <person name="Piumi F."/>
            <person name="Punt P.J."/>
            <person name="Ram A.F."/>
            <person name="Ramon A."/>
            <person name="Rauscher S."/>
            <person name="Record E."/>
            <person name="Riano-Pachon D.M."/>
            <person name="Robert V."/>
            <person name="Roehrig J."/>
            <person name="Ruller R."/>
            <person name="Salamov A."/>
            <person name="Salih N.S."/>
            <person name="Samson R.A."/>
            <person name="Sandor E."/>
            <person name="Sanguinetti M."/>
            <person name="Schuetze T."/>
            <person name="Sepcic K."/>
            <person name="Shelest E."/>
            <person name="Sherlock G."/>
            <person name="Sophianopoulou V."/>
            <person name="Squina F.M."/>
            <person name="Sun H."/>
            <person name="Susca A."/>
            <person name="Todd R.B."/>
            <person name="Tsang A."/>
            <person name="Unkles S.E."/>
            <person name="van de Wiele N."/>
            <person name="van Rossen-Uffink D."/>
            <person name="Oliveira J.V."/>
            <person name="Vesth T.C."/>
            <person name="Visser J."/>
            <person name="Yu J.-H."/>
            <person name="Zhou M."/>
            <person name="Andersen M.R."/>
            <person name="Archer D.B."/>
            <person name="Baker S.E."/>
            <person name="Benoit I."/>
            <person name="Brakhage A.A."/>
            <person name="Braus G.H."/>
            <person name="Fischer R."/>
            <person name="Frisvad J.C."/>
            <person name="Goldman G.H."/>
            <person name="Houbraken J."/>
            <person name="Oakley B."/>
            <person name="Pocsi I."/>
            <person name="Scazzocchio C."/>
            <person name="Seiboth B."/>
            <person name="vanKuyk P.A."/>
            <person name="Wortman J."/>
            <person name="Dyer P.S."/>
            <person name="Grigoriev I.V."/>
        </authorList>
    </citation>
    <scope>NUCLEOTIDE SEQUENCE [LARGE SCALE GENOMIC DNA]</scope>
    <source>
        <strain evidence="3">CBS 516.65</strain>
    </source>
</reference>
<evidence type="ECO:0000313" key="3">
    <source>
        <dbReference type="Proteomes" id="UP000184300"/>
    </source>
</evidence>